<sequence>MYHSYFGKLGQLRFPKPEDYYRFLGYLAHADIKVVYEYNEDTGSWGNAGRICFYTSRVPRNWGKIAYREGRGDSMCYRINCNDFVENIVTDHGFIYGGYQDVKAIRETIPANYLQYFDEGYNW</sequence>
<evidence type="ECO:0000313" key="2">
    <source>
        <dbReference type="Proteomes" id="UP000806522"/>
    </source>
</evidence>
<gene>
    <name evidence="1" type="ORF">E7101_05955</name>
</gene>
<comment type="caution">
    <text evidence="1">The sequence shown here is derived from an EMBL/GenBank/DDBJ whole genome shotgun (WGS) entry which is preliminary data.</text>
</comment>
<dbReference type="Proteomes" id="UP000806522">
    <property type="component" value="Unassembled WGS sequence"/>
</dbReference>
<organism evidence="1 2">
    <name type="scientific">Xylanibacter ruminicola</name>
    <name type="common">Prevotella ruminicola</name>
    <dbReference type="NCBI Taxonomy" id="839"/>
    <lineage>
        <taxon>Bacteria</taxon>
        <taxon>Pseudomonadati</taxon>
        <taxon>Bacteroidota</taxon>
        <taxon>Bacteroidia</taxon>
        <taxon>Bacteroidales</taxon>
        <taxon>Prevotellaceae</taxon>
        <taxon>Xylanibacter</taxon>
    </lineage>
</organism>
<dbReference type="EMBL" id="SUYC01000005">
    <property type="protein sequence ID" value="MBE6270480.1"/>
    <property type="molecule type" value="Genomic_DNA"/>
</dbReference>
<accession>A0A9D5NZQ1</accession>
<name>A0A9D5NZQ1_XYLRU</name>
<protein>
    <submittedName>
        <fullName evidence="1">Uncharacterized protein</fullName>
    </submittedName>
</protein>
<evidence type="ECO:0000313" key="1">
    <source>
        <dbReference type="EMBL" id="MBE6270480.1"/>
    </source>
</evidence>
<reference evidence="1" key="1">
    <citation type="submission" date="2019-04" db="EMBL/GenBank/DDBJ databases">
        <title>Evolution of Biomass-Degrading Anaerobic Consortia Revealed by Metagenomics.</title>
        <authorList>
            <person name="Peng X."/>
        </authorList>
    </citation>
    <scope>NUCLEOTIDE SEQUENCE</scope>
    <source>
        <strain evidence="1">SIG140</strain>
    </source>
</reference>
<dbReference type="AlphaFoldDB" id="A0A9D5NZQ1"/>
<proteinExistence type="predicted"/>